<dbReference type="AlphaFoldDB" id="A0A6A1UI26"/>
<organism evidence="1 2">
    <name type="scientific">Morella rubra</name>
    <name type="common">Chinese bayberry</name>
    <dbReference type="NCBI Taxonomy" id="262757"/>
    <lineage>
        <taxon>Eukaryota</taxon>
        <taxon>Viridiplantae</taxon>
        <taxon>Streptophyta</taxon>
        <taxon>Embryophyta</taxon>
        <taxon>Tracheophyta</taxon>
        <taxon>Spermatophyta</taxon>
        <taxon>Magnoliopsida</taxon>
        <taxon>eudicotyledons</taxon>
        <taxon>Gunneridae</taxon>
        <taxon>Pentapetalae</taxon>
        <taxon>rosids</taxon>
        <taxon>fabids</taxon>
        <taxon>Fagales</taxon>
        <taxon>Myricaceae</taxon>
        <taxon>Morella</taxon>
    </lineage>
</organism>
<proteinExistence type="predicted"/>
<sequence>MNPRNYILLSNIYAAAGRWLEVREMRTWLRQKGLNKTPGCSWIVVRSQLHYFTAGDTSHPQSEKLYANLNSLLSLIKENGYVHDLCVISHDEGEYG</sequence>
<dbReference type="Pfam" id="PF20431">
    <property type="entry name" value="E_motif"/>
    <property type="match status" value="1"/>
</dbReference>
<dbReference type="GO" id="GO:0003723">
    <property type="term" value="F:RNA binding"/>
    <property type="evidence" value="ECO:0007669"/>
    <property type="project" value="InterPro"/>
</dbReference>
<evidence type="ECO:0000313" key="1">
    <source>
        <dbReference type="EMBL" id="KAB1200174.1"/>
    </source>
</evidence>
<dbReference type="OrthoDB" id="185373at2759"/>
<comment type="caution">
    <text evidence="1">The sequence shown here is derived from an EMBL/GenBank/DDBJ whole genome shotgun (WGS) entry which is preliminary data.</text>
</comment>
<reference evidence="1 2" key="1">
    <citation type="journal article" date="2019" name="Plant Biotechnol. J.">
        <title>The red bayberry genome and genetic basis of sex determination.</title>
        <authorList>
            <person name="Jia H.M."/>
            <person name="Jia H.J."/>
            <person name="Cai Q.L."/>
            <person name="Wang Y."/>
            <person name="Zhao H.B."/>
            <person name="Yang W.F."/>
            <person name="Wang G.Y."/>
            <person name="Li Y.H."/>
            <person name="Zhan D.L."/>
            <person name="Shen Y.T."/>
            <person name="Niu Q.F."/>
            <person name="Chang L."/>
            <person name="Qiu J."/>
            <person name="Zhao L."/>
            <person name="Xie H.B."/>
            <person name="Fu W.Y."/>
            <person name="Jin J."/>
            <person name="Li X.W."/>
            <person name="Jiao Y."/>
            <person name="Zhou C.C."/>
            <person name="Tu T."/>
            <person name="Chai C.Y."/>
            <person name="Gao J.L."/>
            <person name="Fan L.J."/>
            <person name="van de Weg E."/>
            <person name="Wang J.Y."/>
            <person name="Gao Z.S."/>
        </authorList>
    </citation>
    <scope>NUCLEOTIDE SEQUENCE [LARGE SCALE GENOMIC DNA]</scope>
    <source>
        <tissue evidence="1">Leaves</tissue>
    </source>
</reference>
<dbReference type="InterPro" id="IPR046848">
    <property type="entry name" value="E_motif"/>
</dbReference>
<dbReference type="EMBL" id="RXIC02000207">
    <property type="protein sequence ID" value="KAB1200174.1"/>
    <property type="molecule type" value="Genomic_DNA"/>
</dbReference>
<accession>A0A6A1UI26</accession>
<dbReference type="PANTHER" id="PTHR47926">
    <property type="entry name" value="PENTATRICOPEPTIDE REPEAT-CONTAINING PROTEIN"/>
    <property type="match status" value="1"/>
</dbReference>
<dbReference type="Proteomes" id="UP000516437">
    <property type="component" value="Unassembled WGS sequence"/>
</dbReference>
<keyword evidence="2" id="KW-1185">Reference proteome</keyword>
<protein>
    <submittedName>
        <fullName evidence="1">Uncharacterized protein</fullName>
    </submittedName>
</protein>
<dbReference type="InterPro" id="IPR046960">
    <property type="entry name" value="PPR_At4g14850-like_plant"/>
</dbReference>
<name>A0A6A1UI26_9ROSI</name>
<evidence type="ECO:0000313" key="2">
    <source>
        <dbReference type="Proteomes" id="UP000516437"/>
    </source>
</evidence>
<dbReference type="GO" id="GO:0009451">
    <property type="term" value="P:RNA modification"/>
    <property type="evidence" value="ECO:0007669"/>
    <property type="project" value="InterPro"/>
</dbReference>
<gene>
    <name evidence="1" type="ORF">CJ030_MR0G007919</name>
</gene>